<dbReference type="Gene3D" id="3.40.50.150">
    <property type="entry name" value="Vaccinia Virus protein VP39"/>
    <property type="match status" value="1"/>
</dbReference>
<dbReference type="Pfam" id="PF02353">
    <property type="entry name" value="CMAS"/>
    <property type="match status" value="1"/>
</dbReference>
<comment type="similarity">
    <text evidence="1">Belongs to the CFA/CMAS family.</text>
</comment>
<comment type="caution">
    <text evidence="7">The sequence shown here is derived from an EMBL/GenBank/DDBJ whole genome shotgun (WGS) entry which is preliminary data.</text>
</comment>
<keyword evidence="5" id="KW-0443">Lipid metabolism</keyword>
<accession>A0A6A7Y286</accession>
<feature type="active site" evidence="6">
    <location>
        <position position="389"/>
    </location>
</feature>
<keyword evidence="2 7" id="KW-0489">Methyltransferase</keyword>
<dbReference type="InterPro" id="IPR029063">
    <property type="entry name" value="SAM-dependent_MTases_sf"/>
</dbReference>
<dbReference type="GO" id="GO:0032259">
    <property type="term" value="P:methylation"/>
    <property type="evidence" value="ECO:0007669"/>
    <property type="project" value="UniProtKB-KW"/>
</dbReference>
<dbReference type="CDD" id="cd02440">
    <property type="entry name" value="AdoMet_MTases"/>
    <property type="match status" value="1"/>
</dbReference>
<evidence type="ECO:0000256" key="4">
    <source>
        <dbReference type="ARBA" id="ARBA00022691"/>
    </source>
</evidence>
<evidence type="ECO:0000313" key="7">
    <source>
        <dbReference type="EMBL" id="MQT11959.1"/>
    </source>
</evidence>
<evidence type="ECO:0000256" key="3">
    <source>
        <dbReference type="ARBA" id="ARBA00022679"/>
    </source>
</evidence>
<dbReference type="InterPro" id="IPR050723">
    <property type="entry name" value="CFA/CMAS"/>
</dbReference>
<reference evidence="7 8" key="1">
    <citation type="submission" date="2019-09" db="EMBL/GenBank/DDBJ databases">
        <title>Segnochrobactrum spirostomi gen. nov., sp. nov., isolated from the ciliate Spirostomum cf. yagiui and description of a novel family, Segnochrobactraceae fam. nov. within the order Rhizobiales of the class Alphaproteobacteria.</title>
        <authorList>
            <person name="Akter S."/>
            <person name="Shazib S.U.A."/>
            <person name="Shin M.K."/>
        </authorList>
    </citation>
    <scope>NUCLEOTIDE SEQUENCE [LARGE SCALE GENOMIC DNA]</scope>
    <source>
        <strain evidence="7 8">Sp-1</strain>
    </source>
</reference>
<dbReference type="GO" id="GO:0008610">
    <property type="term" value="P:lipid biosynthetic process"/>
    <property type="evidence" value="ECO:0007669"/>
    <property type="project" value="InterPro"/>
</dbReference>
<dbReference type="SUPFAM" id="SSF53335">
    <property type="entry name" value="S-adenosyl-L-methionine-dependent methyltransferases"/>
    <property type="match status" value="1"/>
</dbReference>
<evidence type="ECO:0000313" key="8">
    <source>
        <dbReference type="Proteomes" id="UP000332515"/>
    </source>
</evidence>
<evidence type="ECO:0000256" key="6">
    <source>
        <dbReference type="PIRSR" id="PIRSR003085-1"/>
    </source>
</evidence>
<gene>
    <name evidence="7" type="ORF">F0357_04580</name>
</gene>
<dbReference type="PANTHER" id="PTHR43667:SF2">
    <property type="entry name" value="FATTY ACID C-METHYL TRANSFERASE"/>
    <property type="match status" value="1"/>
</dbReference>
<dbReference type="GO" id="GO:0008168">
    <property type="term" value="F:methyltransferase activity"/>
    <property type="evidence" value="ECO:0007669"/>
    <property type="project" value="UniProtKB-KW"/>
</dbReference>
<sequence>MSPSSSAILPSLVGRALPLRLRVMIGERVLAGIARGRLTILLPDGTRLQNAIREPGREAELRIVHWRALARLVLDGDVGFARGYVEGDWDSPDLVALLGLCADNSDGLAQLIRGSGPAVAARRVFKALRRNTKTGSRRNIMAHYDLGNPFFASWLDADMIYSSALYEAADDTLEIAQRRKLDRITELLKLDGAPSVLEIGCGWGALAAHLGRAGAGSVHGITISPAQLASAEERVSGQGLADWVKLELRDYRDVAERYDRVVSIEMFEAVGEAYWPTYFDAVRKALKPGGRAVIQVITIAEDRFDDYRSHPDMIQTMVFPGGMLPSERAMEAAANRAGLALSETHRFGPSYARTLDAWNQRFQAAWPALQALGYSDAFRRLWTYYLAYCQAGFEAGRIDVGLYVFEPSPL</sequence>
<organism evidence="7 8">
    <name type="scientific">Segnochrobactrum spirostomi</name>
    <dbReference type="NCBI Taxonomy" id="2608987"/>
    <lineage>
        <taxon>Bacteria</taxon>
        <taxon>Pseudomonadati</taxon>
        <taxon>Pseudomonadota</taxon>
        <taxon>Alphaproteobacteria</taxon>
        <taxon>Hyphomicrobiales</taxon>
        <taxon>Segnochrobactraceae</taxon>
        <taxon>Segnochrobactrum</taxon>
    </lineage>
</organism>
<evidence type="ECO:0000256" key="5">
    <source>
        <dbReference type="ARBA" id="ARBA00023098"/>
    </source>
</evidence>
<dbReference type="PANTHER" id="PTHR43667">
    <property type="entry name" value="CYCLOPROPANE-FATTY-ACYL-PHOSPHOLIPID SYNTHASE"/>
    <property type="match status" value="1"/>
</dbReference>
<dbReference type="AlphaFoldDB" id="A0A6A7Y286"/>
<dbReference type="PIRSF" id="PIRSF003085">
    <property type="entry name" value="CMAS"/>
    <property type="match status" value="1"/>
</dbReference>
<evidence type="ECO:0000256" key="2">
    <source>
        <dbReference type="ARBA" id="ARBA00022603"/>
    </source>
</evidence>
<proteinExistence type="inferred from homology"/>
<name>A0A6A7Y286_9HYPH</name>
<dbReference type="Proteomes" id="UP000332515">
    <property type="component" value="Unassembled WGS sequence"/>
</dbReference>
<keyword evidence="4" id="KW-0949">S-adenosyl-L-methionine</keyword>
<protein>
    <submittedName>
        <fullName evidence="7">Class I SAM-dependent methyltransferase</fullName>
    </submittedName>
</protein>
<dbReference type="EMBL" id="VWNA01000001">
    <property type="protein sequence ID" value="MQT11959.1"/>
    <property type="molecule type" value="Genomic_DNA"/>
</dbReference>
<evidence type="ECO:0000256" key="1">
    <source>
        <dbReference type="ARBA" id="ARBA00010815"/>
    </source>
</evidence>
<keyword evidence="3 7" id="KW-0808">Transferase</keyword>
<dbReference type="InterPro" id="IPR003333">
    <property type="entry name" value="CMAS"/>
</dbReference>
<keyword evidence="8" id="KW-1185">Reference proteome</keyword>